<name>A0A1H4B3E8_9GAMM</name>
<dbReference type="SUPFAM" id="SSF55073">
    <property type="entry name" value="Nucleotide cyclase"/>
    <property type="match status" value="1"/>
</dbReference>
<keyword evidence="6" id="KW-1185">Reference proteome</keyword>
<protein>
    <submittedName>
        <fullName evidence="5">PAS domain S-box-containing protein/diguanylate cyclase (GGDEF) domain-containing protein</fullName>
    </submittedName>
</protein>
<gene>
    <name evidence="5" type="ORF">SAMN02745729_103162</name>
</gene>
<feature type="domain" description="PAC" evidence="3">
    <location>
        <begin position="112"/>
        <end position="163"/>
    </location>
</feature>
<dbReference type="InterPro" id="IPR013656">
    <property type="entry name" value="PAS_4"/>
</dbReference>
<dbReference type="InterPro" id="IPR035965">
    <property type="entry name" value="PAS-like_dom_sf"/>
</dbReference>
<dbReference type="NCBIfam" id="TIGR00254">
    <property type="entry name" value="GGDEF"/>
    <property type="match status" value="1"/>
</dbReference>
<dbReference type="AlphaFoldDB" id="A0A1H4B3E8"/>
<evidence type="ECO:0000259" key="2">
    <source>
        <dbReference type="PROSITE" id="PS50112"/>
    </source>
</evidence>
<dbReference type="STRING" id="1122198.SAMN02745729_103162"/>
<dbReference type="PANTHER" id="PTHR44757">
    <property type="entry name" value="DIGUANYLATE CYCLASE DGCP"/>
    <property type="match status" value="1"/>
</dbReference>
<dbReference type="Gene3D" id="3.30.450.20">
    <property type="entry name" value="PAS domain"/>
    <property type="match status" value="1"/>
</dbReference>
<dbReference type="CDD" id="cd01949">
    <property type="entry name" value="GGDEF"/>
    <property type="match status" value="1"/>
</dbReference>
<proteinExistence type="predicted"/>
<feature type="domain" description="GGDEF" evidence="4">
    <location>
        <begin position="361"/>
        <end position="506"/>
    </location>
</feature>
<dbReference type="PROSITE" id="PS50887">
    <property type="entry name" value="GGDEF"/>
    <property type="match status" value="1"/>
</dbReference>
<dbReference type="Gene3D" id="3.30.450.40">
    <property type="match status" value="1"/>
</dbReference>
<evidence type="ECO:0000313" key="6">
    <source>
        <dbReference type="Proteomes" id="UP000242469"/>
    </source>
</evidence>
<dbReference type="RefSeq" id="WP_091824251.1">
    <property type="nucleotide sequence ID" value="NZ_FNRJ01000003.1"/>
</dbReference>
<evidence type="ECO:0000313" key="5">
    <source>
        <dbReference type="EMBL" id="SEA42680.1"/>
    </source>
</evidence>
<dbReference type="PANTHER" id="PTHR44757:SF2">
    <property type="entry name" value="BIOFILM ARCHITECTURE MAINTENANCE PROTEIN MBAA"/>
    <property type="match status" value="1"/>
</dbReference>
<dbReference type="SMART" id="SM00091">
    <property type="entry name" value="PAS"/>
    <property type="match status" value="1"/>
</dbReference>
<dbReference type="Proteomes" id="UP000242469">
    <property type="component" value="Unassembled WGS sequence"/>
</dbReference>
<dbReference type="Pfam" id="PF00990">
    <property type="entry name" value="GGDEF"/>
    <property type="match status" value="1"/>
</dbReference>
<dbReference type="InterPro" id="IPR043128">
    <property type="entry name" value="Rev_trsase/Diguanyl_cyclase"/>
</dbReference>
<dbReference type="Pfam" id="PF08448">
    <property type="entry name" value="PAS_4"/>
    <property type="match status" value="1"/>
</dbReference>
<dbReference type="InterPro" id="IPR000700">
    <property type="entry name" value="PAS-assoc_C"/>
</dbReference>
<feature type="domain" description="PAS" evidence="2">
    <location>
        <begin position="37"/>
        <end position="110"/>
    </location>
</feature>
<dbReference type="SUPFAM" id="SSF55785">
    <property type="entry name" value="PYP-like sensor domain (PAS domain)"/>
    <property type="match status" value="1"/>
</dbReference>
<dbReference type="InterPro" id="IPR029016">
    <property type="entry name" value="GAF-like_dom_sf"/>
</dbReference>
<dbReference type="PROSITE" id="PS50113">
    <property type="entry name" value="PAC"/>
    <property type="match status" value="1"/>
</dbReference>
<dbReference type="InterPro" id="IPR052155">
    <property type="entry name" value="Biofilm_reg_signaling"/>
</dbReference>
<dbReference type="PROSITE" id="PS50112">
    <property type="entry name" value="PAS"/>
    <property type="match status" value="1"/>
</dbReference>
<dbReference type="Gene3D" id="3.30.70.270">
    <property type="match status" value="1"/>
</dbReference>
<organism evidence="5 6">
    <name type="scientific">Marinobacterium iners DSM 11526</name>
    <dbReference type="NCBI Taxonomy" id="1122198"/>
    <lineage>
        <taxon>Bacteria</taxon>
        <taxon>Pseudomonadati</taxon>
        <taxon>Pseudomonadota</taxon>
        <taxon>Gammaproteobacteria</taxon>
        <taxon>Oceanospirillales</taxon>
        <taxon>Oceanospirillaceae</taxon>
        <taxon>Marinobacterium</taxon>
    </lineage>
</organism>
<dbReference type="InterPro" id="IPR000160">
    <property type="entry name" value="GGDEF_dom"/>
</dbReference>
<evidence type="ECO:0000259" key="4">
    <source>
        <dbReference type="PROSITE" id="PS50887"/>
    </source>
</evidence>
<accession>A0A1H4B3E8</accession>
<dbReference type="CDD" id="cd00130">
    <property type="entry name" value="PAS"/>
    <property type="match status" value="1"/>
</dbReference>
<dbReference type="FunFam" id="3.30.70.270:FF:000001">
    <property type="entry name" value="Diguanylate cyclase domain protein"/>
    <property type="match status" value="1"/>
</dbReference>
<evidence type="ECO:0000256" key="1">
    <source>
        <dbReference type="ARBA" id="ARBA00001946"/>
    </source>
</evidence>
<dbReference type="GO" id="GO:0003824">
    <property type="term" value="F:catalytic activity"/>
    <property type="evidence" value="ECO:0007669"/>
    <property type="project" value="UniProtKB-ARBA"/>
</dbReference>
<dbReference type="Pfam" id="PF13185">
    <property type="entry name" value="GAF_2"/>
    <property type="match status" value="1"/>
</dbReference>
<dbReference type="OrthoDB" id="9812358at2"/>
<dbReference type="InterPro" id="IPR000014">
    <property type="entry name" value="PAS"/>
</dbReference>
<dbReference type="EMBL" id="FNRJ01000003">
    <property type="protein sequence ID" value="SEA42680.1"/>
    <property type="molecule type" value="Genomic_DNA"/>
</dbReference>
<dbReference type="InterPro" id="IPR029787">
    <property type="entry name" value="Nucleotide_cyclase"/>
</dbReference>
<comment type="cofactor">
    <cofactor evidence="1">
        <name>Mg(2+)</name>
        <dbReference type="ChEBI" id="CHEBI:18420"/>
    </cofactor>
</comment>
<dbReference type="SMART" id="SM00065">
    <property type="entry name" value="GAF"/>
    <property type="match status" value="1"/>
</dbReference>
<reference evidence="6" key="1">
    <citation type="submission" date="2016-10" db="EMBL/GenBank/DDBJ databases">
        <authorList>
            <person name="Varghese N."/>
            <person name="Submissions S."/>
        </authorList>
    </citation>
    <scope>NUCLEOTIDE SEQUENCE [LARGE SCALE GENOMIC DNA]</scope>
    <source>
        <strain evidence="6">DSM 11526</strain>
    </source>
</reference>
<dbReference type="SMART" id="SM00267">
    <property type="entry name" value="GGDEF"/>
    <property type="match status" value="1"/>
</dbReference>
<evidence type="ECO:0000259" key="3">
    <source>
        <dbReference type="PROSITE" id="PS50113"/>
    </source>
</evidence>
<sequence length="506" mass="56415">MDDKGPNRYQSTPLESTLSVDQLVNSLVKSEQELKKQLTLFSAFLDALPTPIFVKDNEGVFIACNAAYEEAFGIQRKNFVGKTVLDLEYLPESARLAFQQADLKLLQERGETREEIELAFSDGNPRTVLYQRKTFDMGDNQGGLLGLIIDISERKRAEEFERLRNRILEMLASSAVLEDILLELVMGIESLYPDMLCSIMQTDILGSHLCNGIAPSLPDFYNAALKKVEIVHGMGSCGTAAFTGERVIVEDISTHPYWKTVRKLAEQANLKACWSQPIKTGHGAVLGTFAIYHRTTAVPTDKQIEIIEHCARLSSIAIEKRRAENTIRELAYYDPLTNLANRRLLDDKLALVLADETSVSSYTVLMLLDLDNFKPLNDQYGHAVGDQLLIEIGKRLSRHVRSGDTVARLGGDEFVVVLERLSPDFNTAVRQAKQVAEKIRVAIEAPCKLKFVQEDGSLQSVVYQCTASIGATLFTGGDLSQTELIRKADEAMYQAKQLGRNTVNIY</sequence>
<dbReference type="SUPFAM" id="SSF55781">
    <property type="entry name" value="GAF domain-like"/>
    <property type="match status" value="1"/>
</dbReference>
<dbReference type="NCBIfam" id="TIGR00229">
    <property type="entry name" value="sensory_box"/>
    <property type="match status" value="1"/>
</dbReference>
<dbReference type="InterPro" id="IPR003018">
    <property type="entry name" value="GAF"/>
</dbReference>